<accession>A0A1J0R9B3</accession>
<dbReference type="EMBL" id="KX700463">
    <property type="protein sequence ID" value="APD74419.1"/>
    <property type="molecule type" value="Genomic_DNA"/>
</dbReference>
<evidence type="ECO:0000256" key="1">
    <source>
        <dbReference type="SAM" id="MobiDB-lite"/>
    </source>
</evidence>
<dbReference type="AlphaFoldDB" id="A0A1J0R9B3"/>
<feature type="region of interest" description="Disordered" evidence="1">
    <location>
        <begin position="1"/>
        <end position="26"/>
    </location>
</feature>
<feature type="region of interest" description="Disordered" evidence="1">
    <location>
        <begin position="40"/>
        <end position="91"/>
    </location>
</feature>
<organism evidence="2">
    <name type="scientific">Trypanosoma brucei</name>
    <dbReference type="NCBI Taxonomy" id="5691"/>
    <lineage>
        <taxon>Eukaryota</taxon>
        <taxon>Discoba</taxon>
        <taxon>Euglenozoa</taxon>
        <taxon>Kinetoplastea</taxon>
        <taxon>Metakinetoplastina</taxon>
        <taxon>Trypanosomatida</taxon>
        <taxon>Trypanosomatidae</taxon>
        <taxon>Trypanosoma</taxon>
    </lineage>
</organism>
<reference evidence="2" key="1">
    <citation type="submission" date="2016-08" db="EMBL/GenBank/DDBJ databases">
        <title>VSG repertoire of Trypanosoma brucei EATRO 1125.</title>
        <authorList>
            <person name="Cross G.A."/>
        </authorList>
    </citation>
    <scope>NUCLEOTIDE SEQUENCE</scope>
    <source>
        <strain evidence="2">EATRO 1125</strain>
    </source>
</reference>
<feature type="compositionally biased region" description="Polar residues" evidence="1">
    <location>
        <begin position="16"/>
        <end position="26"/>
    </location>
</feature>
<feature type="compositionally biased region" description="Basic residues" evidence="1">
    <location>
        <begin position="79"/>
        <end position="91"/>
    </location>
</feature>
<sequence>MPIQHYRCRDEDNKGNGVSFSSSHQITGCGAAPRLTNQACSGTGRIKPHKDSTASNQNAWGYHRNEMRRLHGTQNGPYNRRRREKAQRRDKKVITHAKLEATCIVTTGTSCHNTQLANTGNLTIDLSYMGTPAAPGNWDSDTKVKTVVAAPAANLMADKSTAAHQSLVQLREQTHKNICNANLRTFSDISGSRLSVLKTLARKYAANKLTEADEETIKSAATAAYDGNGEHFEHNVLEKLTKLTVPQTDGENEK</sequence>
<proteinExistence type="predicted"/>
<dbReference type="VEuPathDB" id="TriTrypDB:Tb427_000045900"/>
<name>A0A1J0R9B3_9TRYP</name>
<protein>
    <submittedName>
        <fullName evidence="2">Variant surface glycoprotein 1125.3031</fullName>
    </submittedName>
</protein>
<evidence type="ECO:0000313" key="2">
    <source>
        <dbReference type="EMBL" id="APD74419.1"/>
    </source>
</evidence>